<keyword evidence="9" id="KW-1185">Reference proteome</keyword>
<dbReference type="PROSITE" id="PS50893">
    <property type="entry name" value="ABC_TRANSPORTER_2"/>
    <property type="match status" value="1"/>
</dbReference>
<keyword evidence="3" id="KW-0813">Transport</keyword>
<dbReference type="Pfam" id="PF17912">
    <property type="entry name" value="OB_MalK"/>
    <property type="match status" value="1"/>
</dbReference>
<dbReference type="GO" id="GO:0140359">
    <property type="term" value="F:ABC-type transporter activity"/>
    <property type="evidence" value="ECO:0007669"/>
    <property type="project" value="InterPro"/>
</dbReference>
<dbReference type="GO" id="GO:0055052">
    <property type="term" value="C:ATP-binding cassette (ABC) transporter complex, substrate-binding subunit-containing"/>
    <property type="evidence" value="ECO:0007669"/>
    <property type="project" value="TreeGrafter"/>
</dbReference>
<comment type="similarity">
    <text evidence="2">Belongs to the ABC transporter superfamily.</text>
</comment>
<dbReference type="InterPro" id="IPR040582">
    <property type="entry name" value="OB_MalK-like"/>
</dbReference>
<dbReference type="Gene3D" id="3.40.50.300">
    <property type="entry name" value="P-loop containing nucleotide triphosphate hydrolases"/>
    <property type="match status" value="1"/>
</dbReference>
<dbReference type="GO" id="GO:0016887">
    <property type="term" value="F:ATP hydrolysis activity"/>
    <property type="evidence" value="ECO:0007669"/>
    <property type="project" value="InterPro"/>
</dbReference>
<dbReference type="CDD" id="cd03301">
    <property type="entry name" value="ABC_MalK_N"/>
    <property type="match status" value="1"/>
</dbReference>
<dbReference type="SMART" id="SM00382">
    <property type="entry name" value="AAA"/>
    <property type="match status" value="1"/>
</dbReference>
<evidence type="ECO:0000256" key="3">
    <source>
        <dbReference type="ARBA" id="ARBA00022448"/>
    </source>
</evidence>
<evidence type="ECO:0000259" key="7">
    <source>
        <dbReference type="PROSITE" id="PS50893"/>
    </source>
</evidence>
<dbReference type="InterPro" id="IPR017871">
    <property type="entry name" value="ABC_transporter-like_CS"/>
</dbReference>
<dbReference type="InterPro" id="IPR008995">
    <property type="entry name" value="Mo/tungstate-bd_C_term_dom"/>
</dbReference>
<dbReference type="Gene3D" id="2.40.50.100">
    <property type="match status" value="1"/>
</dbReference>
<gene>
    <name evidence="8" type="ORF">CVM73_20410</name>
</gene>
<evidence type="ECO:0000256" key="1">
    <source>
        <dbReference type="ARBA" id="ARBA00004417"/>
    </source>
</evidence>
<dbReference type="Pfam" id="PF00005">
    <property type="entry name" value="ABC_tran"/>
    <property type="match status" value="1"/>
</dbReference>
<dbReference type="InterPro" id="IPR003439">
    <property type="entry name" value="ABC_transporter-like_ATP-bd"/>
</dbReference>
<comment type="function">
    <text evidence="6">Involved in beta-(1--&gt;2)glucan export. Transmembrane domains (TMD) form a pore in the inner membrane and the ATP-binding domain (NBD) is responsible for energy generation.</text>
</comment>
<evidence type="ECO:0000313" key="9">
    <source>
        <dbReference type="Proteomes" id="UP000231194"/>
    </source>
</evidence>
<dbReference type="Proteomes" id="UP000231194">
    <property type="component" value="Unassembled WGS sequence"/>
</dbReference>
<dbReference type="InterPro" id="IPR047641">
    <property type="entry name" value="ABC_transpr_MalK/UgpC-like"/>
</dbReference>
<organism evidence="8 9">
    <name type="scientific">Bradyrhizobium forestalis</name>
    <dbReference type="NCBI Taxonomy" id="1419263"/>
    <lineage>
        <taxon>Bacteria</taxon>
        <taxon>Pseudomonadati</taxon>
        <taxon>Pseudomonadota</taxon>
        <taxon>Alphaproteobacteria</taxon>
        <taxon>Hyphomicrobiales</taxon>
        <taxon>Nitrobacteraceae</taxon>
        <taxon>Bradyrhizobium</taxon>
    </lineage>
</organism>
<evidence type="ECO:0000256" key="6">
    <source>
        <dbReference type="ARBA" id="ARBA00024722"/>
    </source>
</evidence>
<proteinExistence type="inferred from homology"/>
<evidence type="ECO:0000256" key="2">
    <source>
        <dbReference type="ARBA" id="ARBA00005417"/>
    </source>
</evidence>
<dbReference type="PANTHER" id="PTHR43875:SF1">
    <property type="entry name" value="OSMOPROTECTIVE COMPOUNDS UPTAKE ATP-BINDING PROTEIN GGTA"/>
    <property type="match status" value="1"/>
</dbReference>
<dbReference type="InterPro" id="IPR012340">
    <property type="entry name" value="NA-bd_OB-fold"/>
</dbReference>
<dbReference type="InterPro" id="IPR027417">
    <property type="entry name" value="P-loop_NTPase"/>
</dbReference>
<dbReference type="OrthoDB" id="9767663at2"/>
<feature type="domain" description="ABC transporter" evidence="7">
    <location>
        <begin position="4"/>
        <end position="234"/>
    </location>
</feature>
<keyword evidence="5 8" id="KW-0067">ATP-binding</keyword>
<dbReference type="AlphaFoldDB" id="A0A2M8R6T7"/>
<protein>
    <submittedName>
        <fullName evidence="8">Glycerol-3-phosphate ABC transporter ATP-binding protein</fullName>
    </submittedName>
</protein>
<dbReference type="InterPro" id="IPR003593">
    <property type="entry name" value="AAA+_ATPase"/>
</dbReference>
<evidence type="ECO:0000256" key="4">
    <source>
        <dbReference type="ARBA" id="ARBA00022741"/>
    </source>
</evidence>
<dbReference type="RefSeq" id="WP_100233638.1">
    <property type="nucleotide sequence ID" value="NZ_PGVG01000016.1"/>
</dbReference>
<dbReference type="InterPro" id="IPR015855">
    <property type="entry name" value="ABC_transpr_MalK-like"/>
</dbReference>
<dbReference type="SUPFAM" id="SSF52540">
    <property type="entry name" value="P-loop containing nucleoside triphosphate hydrolases"/>
    <property type="match status" value="1"/>
</dbReference>
<dbReference type="GO" id="GO:0005524">
    <property type="term" value="F:ATP binding"/>
    <property type="evidence" value="ECO:0007669"/>
    <property type="project" value="UniProtKB-KW"/>
</dbReference>
<comment type="subcellular location">
    <subcellularLocation>
        <location evidence="1">Cell inner membrane</location>
        <topology evidence="1">Peripheral membrane protein</topology>
    </subcellularLocation>
</comment>
<dbReference type="NCBIfam" id="NF008653">
    <property type="entry name" value="PRK11650.1"/>
    <property type="match status" value="1"/>
</dbReference>
<accession>A0A2M8R6T7</accession>
<reference evidence="8 9" key="1">
    <citation type="submission" date="2017-11" db="EMBL/GenBank/DDBJ databases">
        <title>Bradyrhizobium forestalis sp. nov., an efficient nitrogen-fixing bacterium isolated from nodules of forest legume species in the Amazon.</title>
        <authorList>
            <person name="Costa E.M."/>
            <person name="Guimaraes A."/>
            <person name="Carvalho T.S."/>
            <person name="Rodrigues T.L."/>
            <person name="Ribeiro P.R.A."/>
            <person name="Lebbe L."/>
            <person name="Willems A."/>
            <person name="Moreira F.M.S."/>
        </authorList>
    </citation>
    <scope>NUCLEOTIDE SEQUENCE [LARGE SCALE GENOMIC DNA]</scope>
    <source>
        <strain evidence="8 9">INPA54B</strain>
    </source>
</reference>
<dbReference type="PROSITE" id="PS00211">
    <property type="entry name" value="ABC_TRANSPORTER_1"/>
    <property type="match status" value="1"/>
</dbReference>
<dbReference type="SUPFAM" id="SSF50331">
    <property type="entry name" value="MOP-like"/>
    <property type="match status" value="1"/>
</dbReference>
<dbReference type="FunFam" id="3.40.50.300:FF:000042">
    <property type="entry name" value="Maltose/maltodextrin ABC transporter, ATP-binding protein"/>
    <property type="match status" value="1"/>
</dbReference>
<sequence length="363" mass="40174">MGQVVLKGINKFFDSVHAVNDVNLQIRDKEFMVFVGPSGCGKTTTLRMIAGLEAISSGDISIDGNVVNELAPMDRDIAMVFQNYALYPHMSVYDNMAFGLKMRKFEKREIDKRVLEAADILGIRELLTRRPRQLSGGQRQRVALGRAIVRHPRVFLFDEPLSNLDAKLRVQMRVELKRLHLRLGTTAIYVTHDQVEAMTLGDRVVVMKDGMVQQVGEPLELYNQPANKFVAGFIGSPAMNFTAVTVTEANGSLIAENSGLRIKLPDETAQRLRGHIGREVMLGVRPEDLTVAGSADLGHPCFDAVIEVVEQLGSEILLDMKVGESIMVASVEPTARVRVGDKLRVAMRPSRLHVFDAQTEAAI</sequence>
<dbReference type="EMBL" id="PGVG01000016">
    <property type="protein sequence ID" value="PJG53541.1"/>
    <property type="molecule type" value="Genomic_DNA"/>
</dbReference>
<name>A0A2M8R6T7_9BRAD</name>
<evidence type="ECO:0000256" key="5">
    <source>
        <dbReference type="ARBA" id="ARBA00022840"/>
    </source>
</evidence>
<comment type="caution">
    <text evidence="8">The sequence shown here is derived from an EMBL/GenBank/DDBJ whole genome shotgun (WGS) entry which is preliminary data.</text>
</comment>
<dbReference type="Gene3D" id="2.40.50.140">
    <property type="entry name" value="Nucleic acid-binding proteins"/>
    <property type="match status" value="1"/>
</dbReference>
<dbReference type="GO" id="GO:0008643">
    <property type="term" value="P:carbohydrate transport"/>
    <property type="evidence" value="ECO:0007669"/>
    <property type="project" value="InterPro"/>
</dbReference>
<evidence type="ECO:0000313" key="8">
    <source>
        <dbReference type="EMBL" id="PJG53541.1"/>
    </source>
</evidence>
<dbReference type="PANTHER" id="PTHR43875">
    <property type="entry name" value="MALTODEXTRIN IMPORT ATP-BINDING PROTEIN MSMX"/>
    <property type="match status" value="1"/>
</dbReference>
<keyword evidence="4" id="KW-0547">Nucleotide-binding</keyword>